<name>B0M9V4_ANACD</name>
<evidence type="ECO:0000313" key="2">
    <source>
        <dbReference type="Proteomes" id="UP000004935"/>
    </source>
</evidence>
<sequence>MKHYDYILVGGGLFNGVVAREAGKQGKSCLVVEKETPWEEISCAEMWKESWSMSMEHTFSTRAMRKYGSM</sequence>
<evidence type="ECO:0000313" key="1">
    <source>
        <dbReference type="EMBL" id="EDR99076.1"/>
    </source>
</evidence>
<dbReference type="HOGENOM" id="CLU_2748884_0_0_9"/>
<dbReference type="InterPro" id="IPR036188">
    <property type="entry name" value="FAD/NAD-bd_sf"/>
</dbReference>
<organism evidence="1 2">
    <name type="scientific">Anaerostipes caccae (strain DSM 14662 / CCUG 47493 / JCM 13470 / NCIMB 13811 / L1-92)</name>
    <dbReference type="NCBI Taxonomy" id="411490"/>
    <lineage>
        <taxon>Bacteria</taxon>
        <taxon>Bacillati</taxon>
        <taxon>Bacillota</taxon>
        <taxon>Clostridia</taxon>
        <taxon>Lachnospirales</taxon>
        <taxon>Lachnospiraceae</taxon>
        <taxon>Anaerostipes</taxon>
    </lineage>
</organism>
<accession>B0M9V4</accession>
<dbReference type="Gene3D" id="3.40.50.720">
    <property type="entry name" value="NAD(P)-binding Rossmann-like Domain"/>
    <property type="match status" value="1"/>
</dbReference>
<comment type="caution">
    <text evidence="1">The sequence shown here is derived from an EMBL/GenBank/DDBJ whole genome shotgun (WGS) entry which is preliminary data.</text>
</comment>
<dbReference type="AlphaFoldDB" id="B0M9V4"/>
<dbReference type="STRING" id="411490.ANACAC_00327"/>
<reference evidence="1" key="2">
    <citation type="submission" date="2013-11" db="EMBL/GenBank/DDBJ databases">
        <title>Draft genome sequence of Anaerostipes caccae (DSM 14662).</title>
        <authorList>
            <person name="Sudarsanam P."/>
            <person name="Ley R."/>
            <person name="Guruge J."/>
            <person name="Turnbaugh P.J."/>
            <person name="Mahowald M."/>
            <person name="Liep D."/>
            <person name="Gordon J."/>
        </authorList>
    </citation>
    <scope>NUCLEOTIDE SEQUENCE</scope>
    <source>
        <strain evidence="1">DSM 14662</strain>
    </source>
</reference>
<keyword evidence="2" id="KW-1185">Reference proteome</keyword>
<gene>
    <name evidence="1" type="ORF">ANACAC_00327</name>
</gene>
<dbReference type="SUPFAM" id="SSF51905">
    <property type="entry name" value="FAD/NAD(P)-binding domain"/>
    <property type="match status" value="1"/>
</dbReference>
<proteinExistence type="predicted"/>
<dbReference type="Proteomes" id="UP000004935">
    <property type="component" value="Unassembled WGS sequence"/>
</dbReference>
<protein>
    <submittedName>
        <fullName evidence="1">Uncharacterized protein</fullName>
    </submittedName>
</protein>
<reference evidence="1" key="1">
    <citation type="submission" date="2007-11" db="EMBL/GenBank/DDBJ databases">
        <authorList>
            <person name="Fulton L."/>
            <person name="Clifton S."/>
            <person name="Fulton B."/>
            <person name="Xu J."/>
            <person name="Minx P."/>
            <person name="Pepin K.H."/>
            <person name="Johnson M."/>
            <person name="Thiruvilangam P."/>
            <person name="Bhonagiri V."/>
            <person name="Nash W.E."/>
            <person name="Mardis E.R."/>
            <person name="Wilson R.K."/>
        </authorList>
    </citation>
    <scope>NUCLEOTIDE SEQUENCE [LARGE SCALE GENOMIC DNA]</scope>
    <source>
        <strain evidence="1">DSM 14662</strain>
    </source>
</reference>
<dbReference type="EMBL" id="ABAX03000002">
    <property type="protein sequence ID" value="EDR99076.1"/>
    <property type="molecule type" value="Genomic_DNA"/>
</dbReference>